<protein>
    <recommendedName>
        <fullName evidence="3">DUF6535 domain-containing protein</fullName>
    </recommendedName>
</protein>
<feature type="transmembrane region" description="Helical" evidence="2">
    <location>
        <begin position="235"/>
        <end position="255"/>
    </location>
</feature>
<gene>
    <name evidence="4" type="ORF">JR316_001307</name>
</gene>
<evidence type="ECO:0000259" key="3">
    <source>
        <dbReference type="Pfam" id="PF20153"/>
    </source>
</evidence>
<reference evidence="4" key="1">
    <citation type="submission" date="2021-02" db="EMBL/GenBank/DDBJ databases">
        <title>Psilocybe cubensis genome.</title>
        <authorList>
            <person name="Mckernan K.J."/>
            <person name="Crawford S."/>
            <person name="Trippe A."/>
            <person name="Kane L.T."/>
            <person name="Mclaughlin S."/>
        </authorList>
    </citation>
    <scope>NUCLEOTIDE SEQUENCE [LARGE SCALE GENOMIC DNA]</scope>
    <source>
        <strain evidence="4">MGC-MH-2018</strain>
    </source>
</reference>
<keyword evidence="2" id="KW-0812">Transmembrane</keyword>
<feature type="transmembrane region" description="Helical" evidence="2">
    <location>
        <begin position="209"/>
        <end position="229"/>
    </location>
</feature>
<dbReference type="OrthoDB" id="3235960at2759"/>
<comment type="caution">
    <text evidence="4">The sequence shown here is derived from an EMBL/GenBank/DDBJ whole genome shotgun (WGS) entry which is preliminary data.</text>
</comment>
<sequence length="688" mass="78129">MPVNKLDGQARDKAPAEAEAGSVGDAVPNVHKPWNFDDAFKYAPPRPEGDSWDILLDPLMKQDKIRCDAWKDEVQNLLIFAGLFSAVVTTFIIESYKSLQPDPNDFVIDLLSHISTRLNASLEPSATITSMAQTFSPTSSSVRVNSFWFTSLVLSLTTVLVGIIALQWLREHQFYSTDLSPREKYSLYCMREDALKTWQVDKIFNSLPLLLQCALILFLGGVVDFLQAIGNIGVFVPVAIIVGLTLLFLVMTTVLPSLQVSLLYYDIFLNWDITRNDPAWLAIRDGYMRFVYKRSSSAEYISRTDVVPIFDIVRGLLDQAYHTSLFPSTYHCLAEISDLVTQPPHSSGFTSADDAFRQSLYLHDLVASKDDTPLLEYFGNDSGAKPDSLSESSIVLSTASNLTLLLHQQIVESFIPYHFSRQIFALPSKHRIELRLRLLRSFFNAKHLNFSSDLRIMIPECLILRYYHASAIIDNEEDDMEAFTDFAWQIAHLTQVILEQISHRPDSIAHHPSVQHDIILPFMETSGCYANCLLRQKNPSSSIISSYSSVFRFIEEILLKDMAEWTETNIQPSLFFYTSSLLAYNILLDWGSKDLNQPISDPSFRSMCAAICAYREGTIDAEIFDPDIEEQFTRDPDVYYFGRIYDTDSPRTFSSQWWARLAIYKATWESTSVHQSYPSSVDSVAEIQ</sequence>
<evidence type="ECO:0000313" key="4">
    <source>
        <dbReference type="EMBL" id="KAG5174645.1"/>
    </source>
</evidence>
<dbReference type="EMBL" id="JAFIQS010000001">
    <property type="protein sequence ID" value="KAG5174645.1"/>
    <property type="molecule type" value="Genomic_DNA"/>
</dbReference>
<accession>A0A8H7YBL1</accession>
<feature type="transmembrane region" description="Helical" evidence="2">
    <location>
        <begin position="147"/>
        <end position="169"/>
    </location>
</feature>
<dbReference type="AlphaFoldDB" id="A0A8H7YBL1"/>
<organism evidence="4">
    <name type="scientific">Psilocybe cubensis</name>
    <name type="common">Psychedelic mushroom</name>
    <name type="synonym">Stropharia cubensis</name>
    <dbReference type="NCBI Taxonomy" id="181762"/>
    <lineage>
        <taxon>Eukaryota</taxon>
        <taxon>Fungi</taxon>
        <taxon>Dikarya</taxon>
        <taxon>Basidiomycota</taxon>
        <taxon>Agaricomycotina</taxon>
        <taxon>Agaricomycetes</taxon>
        <taxon>Agaricomycetidae</taxon>
        <taxon>Agaricales</taxon>
        <taxon>Agaricineae</taxon>
        <taxon>Strophariaceae</taxon>
        <taxon>Psilocybe</taxon>
    </lineage>
</organism>
<dbReference type="Pfam" id="PF20153">
    <property type="entry name" value="DUF6535"/>
    <property type="match status" value="1"/>
</dbReference>
<dbReference type="InterPro" id="IPR045338">
    <property type="entry name" value="DUF6535"/>
</dbReference>
<keyword evidence="2" id="KW-0472">Membrane</keyword>
<keyword evidence="2" id="KW-1133">Transmembrane helix</keyword>
<evidence type="ECO:0000256" key="2">
    <source>
        <dbReference type="SAM" id="Phobius"/>
    </source>
</evidence>
<feature type="region of interest" description="Disordered" evidence="1">
    <location>
        <begin position="1"/>
        <end position="25"/>
    </location>
</feature>
<evidence type="ECO:0000256" key="1">
    <source>
        <dbReference type="SAM" id="MobiDB-lite"/>
    </source>
</evidence>
<name>A0A8H7YBL1_PSICU</name>
<proteinExistence type="predicted"/>
<feature type="domain" description="DUF6535" evidence="3">
    <location>
        <begin position="52"/>
        <end position="227"/>
    </location>
</feature>